<evidence type="ECO:0000259" key="7">
    <source>
        <dbReference type="PROSITE" id="PS50850"/>
    </source>
</evidence>
<dbReference type="InterPro" id="IPR020846">
    <property type="entry name" value="MFS_dom"/>
</dbReference>
<feature type="transmembrane region" description="Helical" evidence="6">
    <location>
        <begin position="113"/>
        <end position="134"/>
    </location>
</feature>
<evidence type="ECO:0000256" key="1">
    <source>
        <dbReference type="ARBA" id="ARBA00004141"/>
    </source>
</evidence>
<comment type="subcellular location">
    <subcellularLocation>
        <location evidence="1">Membrane</location>
        <topology evidence="1">Multi-pass membrane protein</topology>
    </subcellularLocation>
</comment>
<name>A0A069BIE0_BURPE</name>
<gene>
    <name evidence="9" type="ORF">CWD88_24505</name>
    <name evidence="8" type="ORF">Y036_5296</name>
</gene>
<dbReference type="OMA" id="KHFLGWG"/>
<dbReference type="PROSITE" id="PS50850">
    <property type="entry name" value="MFS"/>
    <property type="match status" value="1"/>
</dbReference>
<comment type="caution">
    <text evidence="8">The sequence shown here is derived from an EMBL/GenBank/DDBJ whole genome shotgun (WGS) entry which is preliminary data.</text>
</comment>
<evidence type="ECO:0000313" key="8">
    <source>
        <dbReference type="EMBL" id="KGX16323.1"/>
    </source>
</evidence>
<evidence type="ECO:0000313" key="9">
    <source>
        <dbReference type="EMBL" id="PJO63678.1"/>
    </source>
</evidence>
<feature type="transmembrane region" description="Helical" evidence="6">
    <location>
        <begin position="146"/>
        <end position="169"/>
    </location>
</feature>
<dbReference type="EMBL" id="JQIM01000008">
    <property type="protein sequence ID" value="KGX16323.1"/>
    <property type="molecule type" value="Genomic_DNA"/>
</dbReference>
<dbReference type="FunFam" id="1.20.1250.20:FF:000018">
    <property type="entry name" value="MFS transporter permease"/>
    <property type="match status" value="1"/>
</dbReference>
<feature type="transmembrane region" description="Helical" evidence="6">
    <location>
        <begin position="87"/>
        <end position="107"/>
    </location>
</feature>
<feature type="transmembrane region" description="Helical" evidence="6">
    <location>
        <begin position="372"/>
        <end position="395"/>
    </location>
</feature>
<evidence type="ECO:0000313" key="11">
    <source>
        <dbReference type="Proteomes" id="UP000231878"/>
    </source>
</evidence>
<organism evidence="8 10">
    <name type="scientific">Burkholderia pseudomallei</name>
    <name type="common">Pseudomonas pseudomallei</name>
    <dbReference type="NCBI Taxonomy" id="28450"/>
    <lineage>
        <taxon>Bacteria</taxon>
        <taxon>Pseudomonadati</taxon>
        <taxon>Pseudomonadota</taxon>
        <taxon>Betaproteobacteria</taxon>
        <taxon>Burkholderiales</taxon>
        <taxon>Burkholderiaceae</taxon>
        <taxon>Burkholderia</taxon>
        <taxon>pseudomallei group</taxon>
    </lineage>
</organism>
<dbReference type="GO" id="GO:0016020">
    <property type="term" value="C:membrane"/>
    <property type="evidence" value="ECO:0007669"/>
    <property type="project" value="UniProtKB-SubCell"/>
</dbReference>
<dbReference type="OrthoDB" id="5441967at2"/>
<feature type="transmembrane region" description="Helical" evidence="6">
    <location>
        <begin position="313"/>
        <end position="332"/>
    </location>
</feature>
<dbReference type="AlphaFoldDB" id="A0A069BIE0"/>
<evidence type="ECO:0000256" key="4">
    <source>
        <dbReference type="ARBA" id="ARBA00022989"/>
    </source>
</evidence>
<feature type="domain" description="Major facilitator superfamily (MFS) profile" evidence="7">
    <location>
        <begin position="22"/>
        <end position="428"/>
    </location>
</feature>
<feature type="transmembrane region" description="Helical" evidence="6">
    <location>
        <begin position="338"/>
        <end position="360"/>
    </location>
</feature>
<feature type="transmembrane region" description="Helical" evidence="6">
    <location>
        <begin position="20"/>
        <end position="36"/>
    </location>
</feature>
<dbReference type="InterPro" id="IPR011701">
    <property type="entry name" value="MFS"/>
</dbReference>
<evidence type="ECO:0000256" key="6">
    <source>
        <dbReference type="SAM" id="Phobius"/>
    </source>
</evidence>
<dbReference type="Gene3D" id="1.20.1250.20">
    <property type="entry name" value="MFS general substrate transporter like domains"/>
    <property type="match status" value="2"/>
</dbReference>
<proteinExistence type="predicted"/>
<keyword evidence="3 6" id="KW-0812">Transmembrane</keyword>
<keyword evidence="2" id="KW-0813">Transport</keyword>
<dbReference type="CDD" id="cd17319">
    <property type="entry name" value="MFS_ExuT_GudP_like"/>
    <property type="match status" value="1"/>
</dbReference>
<dbReference type="GeneID" id="93064450"/>
<feature type="transmembrane region" description="Helical" evidence="6">
    <location>
        <begin position="280"/>
        <end position="301"/>
    </location>
</feature>
<feature type="transmembrane region" description="Helical" evidence="6">
    <location>
        <begin position="401"/>
        <end position="422"/>
    </location>
</feature>
<accession>A0A069BIE0</accession>
<feature type="transmembrane region" description="Helical" evidence="6">
    <location>
        <begin position="56"/>
        <end position="75"/>
    </location>
</feature>
<evidence type="ECO:0000313" key="10">
    <source>
        <dbReference type="Proteomes" id="UP000030475"/>
    </source>
</evidence>
<dbReference type="eggNOG" id="COG2271">
    <property type="taxonomic scope" value="Bacteria"/>
</dbReference>
<dbReference type="PANTHER" id="PTHR43791">
    <property type="entry name" value="PERMEASE-RELATED"/>
    <property type="match status" value="1"/>
</dbReference>
<dbReference type="GO" id="GO:0022857">
    <property type="term" value="F:transmembrane transporter activity"/>
    <property type="evidence" value="ECO:0007669"/>
    <property type="project" value="InterPro"/>
</dbReference>
<dbReference type="PANTHER" id="PTHR43791:SF36">
    <property type="entry name" value="TRANSPORTER, PUTATIVE (AFU_ORTHOLOGUE AFUA_6G08340)-RELATED"/>
    <property type="match status" value="1"/>
</dbReference>
<feature type="transmembrane region" description="Helical" evidence="6">
    <location>
        <begin position="181"/>
        <end position="203"/>
    </location>
</feature>
<keyword evidence="4 6" id="KW-1133">Transmembrane helix</keyword>
<evidence type="ECO:0000256" key="2">
    <source>
        <dbReference type="ARBA" id="ARBA00022448"/>
    </source>
</evidence>
<dbReference type="Pfam" id="PF07690">
    <property type="entry name" value="MFS_1"/>
    <property type="match status" value="1"/>
</dbReference>
<dbReference type="SUPFAM" id="SSF103473">
    <property type="entry name" value="MFS general substrate transporter"/>
    <property type="match status" value="1"/>
</dbReference>
<sequence>MREQNASGNTRSRIYRKVDIRILGFLAVCYITAYIDRINISFAKLAMQTDLGWSEAVYGLGAGIFFLGYMAFEVPSNLWLTRIGARLTLSRIMVLWGLTSAAMMFATDVTTFYVLRFLLGVFEAGFSPGMLFCLTRWYPQARMARAMAMLLCAGPVGAVIGGPVSTLIMTQLAGAHGLAGWQWLFVLEGLPAVLLGIVLFFTLSERPADARWLSENEKAILLSELAAAPRAASRHTAFRGVLKDPRIYAMAFSYFAIICGLYAVSFWLPTLLRGAGVKNLLHVGALSALPYLAAIVAMQVIGRRSDRRGERRVHSALALLLSAAALTGTVLAGDRFVVAMVALVAATALMYSSYAVFWAIPADYLKGDAAAGGIALINSIGLFGGFVSPTIIGWIKTATGSLQAGLMAMVALFVAGAIVLLANRVDANKWSAVAS</sequence>
<dbReference type="RefSeq" id="WP_004523356.1">
    <property type="nucleotide sequence ID" value="NZ_AP028072.1"/>
</dbReference>
<dbReference type="InterPro" id="IPR036259">
    <property type="entry name" value="MFS_trans_sf"/>
</dbReference>
<evidence type="ECO:0000256" key="5">
    <source>
        <dbReference type="ARBA" id="ARBA00023136"/>
    </source>
</evidence>
<feature type="transmembrane region" description="Helical" evidence="6">
    <location>
        <begin position="247"/>
        <end position="268"/>
    </location>
</feature>
<reference evidence="8 10" key="1">
    <citation type="submission" date="2014-08" db="EMBL/GenBank/DDBJ databases">
        <authorList>
            <person name="Bunnell A."/>
            <person name="Chain P.S."/>
            <person name="Chertkov O."/>
            <person name="Currie B.J."/>
            <person name="Daligault H.E."/>
            <person name="Davenport K.W."/>
            <person name="Davis C."/>
            <person name="Gleasner C.D."/>
            <person name="Johnson S.L."/>
            <person name="Kaestli M."/>
            <person name="Koren S."/>
            <person name="Kunde Y.A."/>
            <person name="Mayo M."/>
            <person name="McMurry K.K."/>
            <person name="Price E.P."/>
            <person name="Reitenga K.G."/>
            <person name="Robison R."/>
            <person name="Rosovitz M.J."/>
            <person name="Sarovich D.S."/>
            <person name="Teshima H."/>
        </authorList>
    </citation>
    <scope>NUCLEOTIDE SEQUENCE [LARGE SCALE GENOMIC DNA]</scope>
    <source>
        <strain evidence="8 10">MSHR44</strain>
    </source>
</reference>
<dbReference type="Proteomes" id="UP000030475">
    <property type="component" value="Unassembled WGS sequence"/>
</dbReference>
<evidence type="ECO:0000256" key="3">
    <source>
        <dbReference type="ARBA" id="ARBA00022692"/>
    </source>
</evidence>
<dbReference type="Proteomes" id="UP000231878">
    <property type="component" value="Unassembled WGS sequence"/>
</dbReference>
<keyword evidence="5 6" id="KW-0472">Membrane</keyword>
<reference evidence="9 11" key="2">
    <citation type="submission" date="2017-11" db="EMBL/GenBank/DDBJ databases">
        <title>Molecular characterization of Burkholderia pseudomallei and closely related isolates from Vietnam.</title>
        <authorList>
            <person name="Ustinov D.V."/>
            <person name="Antonov A.S."/>
            <person name="Avdusheva E.F."/>
            <person name="Shpak I.M."/>
            <person name="Zakharova I.B."/>
            <person name="Thi L.A."/>
            <person name="Teteryatnikova N."/>
            <person name="Lopasteyskaya Y.A."/>
            <person name="Kuzyutina J.A."/>
            <person name="Ngo T.N."/>
            <person name="Victorov D.V."/>
        </authorList>
    </citation>
    <scope>NUCLEOTIDE SEQUENCE [LARGE SCALE GENOMIC DNA]</scope>
    <source>
        <strain evidence="9 11">V1512</strain>
    </source>
</reference>
<dbReference type="EMBL" id="PHRB01000029">
    <property type="protein sequence ID" value="PJO63678.1"/>
    <property type="molecule type" value="Genomic_DNA"/>
</dbReference>
<protein>
    <submittedName>
        <fullName evidence="9">MFS transporter</fullName>
    </submittedName>
    <submittedName>
        <fullName evidence="8">Sugar (And other) transporter family protein</fullName>
    </submittedName>
</protein>